<dbReference type="Pfam" id="PF04892">
    <property type="entry name" value="VanZ"/>
    <property type="match status" value="1"/>
</dbReference>
<organism evidence="3 4">
    <name type="scientific">Arthrobacter rhombi</name>
    <dbReference type="NCBI Taxonomy" id="71253"/>
    <lineage>
        <taxon>Bacteria</taxon>
        <taxon>Bacillati</taxon>
        <taxon>Actinomycetota</taxon>
        <taxon>Actinomycetes</taxon>
        <taxon>Micrococcales</taxon>
        <taxon>Micrococcaceae</taxon>
        <taxon>Arthrobacter</taxon>
    </lineage>
</organism>
<sequence>MALGVTATIYLLAVAFIVFWPVPVDRPAQDTLPKLLESWHAAGVPLWVDYQLIEWLANVVMFLPWGVLGTLILPRSWWWLVPFSGLLASAAVESAQYVFLPARFASAADIVANTAGAVIGYAGTALVIFCVRRRAKR</sequence>
<dbReference type="EMBL" id="FUHW01000044">
    <property type="protein sequence ID" value="SJM71738.1"/>
    <property type="molecule type" value="Genomic_DNA"/>
</dbReference>
<keyword evidence="4" id="KW-1185">Reference proteome</keyword>
<accession>A0A1R4GU68</accession>
<keyword evidence="1" id="KW-0812">Transmembrane</keyword>
<dbReference type="InterPro" id="IPR006976">
    <property type="entry name" value="VanZ-like"/>
</dbReference>
<evidence type="ECO:0000313" key="3">
    <source>
        <dbReference type="EMBL" id="SJM71738.1"/>
    </source>
</evidence>
<name>A0A1R4GU68_9MICC</name>
<dbReference type="Proteomes" id="UP000195913">
    <property type="component" value="Unassembled WGS sequence"/>
</dbReference>
<dbReference type="AlphaFoldDB" id="A0A1R4GU68"/>
<feature type="transmembrane region" description="Helical" evidence="1">
    <location>
        <begin position="110"/>
        <end position="131"/>
    </location>
</feature>
<protein>
    <recommendedName>
        <fullName evidence="2">VanZ-like domain-containing protein</fullName>
    </recommendedName>
</protein>
<gene>
    <name evidence="3" type="ORF">FM101_13780</name>
</gene>
<feature type="domain" description="VanZ-like" evidence="2">
    <location>
        <begin position="9"/>
        <end position="124"/>
    </location>
</feature>
<keyword evidence="1" id="KW-0472">Membrane</keyword>
<feature type="transmembrane region" description="Helical" evidence="1">
    <location>
        <begin position="7"/>
        <end position="24"/>
    </location>
</feature>
<feature type="transmembrane region" description="Helical" evidence="1">
    <location>
        <begin position="55"/>
        <end position="73"/>
    </location>
</feature>
<keyword evidence="1" id="KW-1133">Transmembrane helix</keyword>
<feature type="transmembrane region" description="Helical" evidence="1">
    <location>
        <begin position="80"/>
        <end position="98"/>
    </location>
</feature>
<proteinExistence type="predicted"/>
<evidence type="ECO:0000259" key="2">
    <source>
        <dbReference type="Pfam" id="PF04892"/>
    </source>
</evidence>
<evidence type="ECO:0000256" key="1">
    <source>
        <dbReference type="SAM" id="Phobius"/>
    </source>
</evidence>
<evidence type="ECO:0000313" key="4">
    <source>
        <dbReference type="Proteomes" id="UP000195913"/>
    </source>
</evidence>
<reference evidence="3 4" key="1">
    <citation type="submission" date="2017-02" db="EMBL/GenBank/DDBJ databases">
        <authorList>
            <person name="Peterson S.W."/>
        </authorList>
    </citation>
    <scope>NUCLEOTIDE SEQUENCE [LARGE SCALE GENOMIC DNA]</scope>
    <source>
        <strain evidence="3 4">B Ar 00.02</strain>
    </source>
</reference>